<evidence type="ECO:0000259" key="4">
    <source>
        <dbReference type="Pfam" id="PF05569"/>
    </source>
</evidence>
<name>A0ABZ3ILI7_9FIRM</name>
<keyword evidence="2" id="KW-1133">Transmembrane helix</keyword>
<feature type="transmembrane region" description="Helical" evidence="2">
    <location>
        <begin position="6"/>
        <end position="27"/>
    </location>
</feature>
<reference evidence="5" key="1">
    <citation type="submission" date="2024-05" db="EMBL/GenBank/DDBJ databases">
        <title>Isolation and characterization of Sporomusa carbonis sp. nov., a carboxydotrophic hydrogenogen in the genus of Sporomusa isolated from a charcoal burning pile.</title>
        <authorList>
            <person name="Boeer T."/>
            <person name="Rosenbaum F."/>
            <person name="Eysell L."/>
            <person name="Mueller V."/>
            <person name="Daniel R."/>
            <person name="Poehlein A."/>
        </authorList>
    </citation>
    <scope>NUCLEOTIDE SEQUENCE [LARGE SCALE GENOMIC DNA]</scope>
    <source>
        <strain evidence="5">DSM 10669</strain>
    </source>
</reference>
<comment type="similarity">
    <text evidence="1">Belongs to the peptidase M56 family.</text>
</comment>
<proteinExistence type="inferred from homology"/>
<organism evidence="5 6">
    <name type="scientific">Sporomusa silvacetica DSM 10669</name>
    <dbReference type="NCBI Taxonomy" id="1123289"/>
    <lineage>
        <taxon>Bacteria</taxon>
        <taxon>Bacillati</taxon>
        <taxon>Bacillota</taxon>
        <taxon>Negativicutes</taxon>
        <taxon>Selenomonadales</taxon>
        <taxon>Sporomusaceae</taxon>
        <taxon>Sporomusa</taxon>
    </lineage>
</organism>
<dbReference type="PANTHER" id="PTHR34978">
    <property type="entry name" value="POSSIBLE SENSOR-TRANSDUCER PROTEIN BLAR"/>
    <property type="match status" value="1"/>
</dbReference>
<dbReference type="Pfam" id="PF05569">
    <property type="entry name" value="Peptidase_M56"/>
    <property type="match status" value="1"/>
</dbReference>
<protein>
    <submittedName>
        <fullName evidence="5">Regulatory protein BlaR1</fullName>
    </submittedName>
</protein>
<dbReference type="Gene3D" id="3.30.2010.10">
    <property type="entry name" value="Metalloproteases ('zincins'), catalytic domain"/>
    <property type="match status" value="1"/>
</dbReference>
<dbReference type="EMBL" id="CP155573">
    <property type="protein sequence ID" value="XFO66466.1"/>
    <property type="molecule type" value="Genomic_DNA"/>
</dbReference>
<evidence type="ECO:0000256" key="1">
    <source>
        <dbReference type="ARBA" id="ARBA00011075"/>
    </source>
</evidence>
<dbReference type="PANTHER" id="PTHR34978:SF3">
    <property type="entry name" value="SLR0241 PROTEIN"/>
    <property type="match status" value="1"/>
</dbReference>
<feature type="transmembrane region" description="Helical" evidence="2">
    <location>
        <begin position="39"/>
        <end position="57"/>
    </location>
</feature>
<dbReference type="RefSeq" id="WP_094602893.1">
    <property type="nucleotide sequence ID" value="NZ_CP155573.1"/>
</dbReference>
<evidence type="ECO:0000259" key="3">
    <source>
        <dbReference type="Pfam" id="PF00905"/>
    </source>
</evidence>
<keyword evidence="6" id="KW-1185">Reference proteome</keyword>
<dbReference type="Gene3D" id="3.40.710.10">
    <property type="entry name" value="DD-peptidase/beta-lactamase superfamily"/>
    <property type="match status" value="1"/>
</dbReference>
<feature type="transmembrane region" description="Helical" evidence="2">
    <location>
        <begin position="324"/>
        <end position="349"/>
    </location>
</feature>
<gene>
    <name evidence="5" type="primary">blaR1</name>
    <name evidence="5" type="ORF">SPSIL_026160</name>
</gene>
<keyword evidence="2" id="KW-0472">Membrane</keyword>
<dbReference type="Pfam" id="PF00905">
    <property type="entry name" value="Transpeptidase"/>
    <property type="match status" value="1"/>
</dbReference>
<sequence length="598" mass="67825">MGLNSFIPWLLYSSLMGSILIGLIIVIRLVFKNRMGANWQYLIWFLLILKLLIPYAPESSFSVFNILNHLTTGNYFETKDTEKIERNTDKQSPITKLLNTSDDYALSVNRTFFDSGDGVVFEVWLIGVISLTAYLIKMTIKQKVIIKNSLRVNDSGIIRLFEECKHTINVKGNPLLVESSEIRSPMAVGATGPHIILPTGIIDNLSKSELRFILLHELAHLKRGDLYINWITVYLQIIHWFNPLIWYAFYQMRQDREVACDAYVLSALKPDEYKSYGATIISLLEKYSYPAWSYTIAGFASGKGHIKNRIAMIASYKKGTVARVIWGMLLFLLVGCFVLTSAQGTYGAAQTGKSPKQNQNIAYEDLSSYFRGYDGTFVLLELERDRYQVYNDDNSRKRVSPNSTYKIISSLVGLETGVLTDETTRLEWDGTTYTIERWNSDQTLASAIAYSVSWYFQKVDSIVGKTIIENYLKQIGYGNYDLSGGINDFWLESSLEISPIEQVEMLKKLYTYEMPFSRRNIDIVKKVIKVSEQDRGILYGKTGTGIVNGNSINGWFVGYVESEGKVYIFATSIQGKDRADGANAKNITLSILKDKNIL</sequence>
<evidence type="ECO:0000313" key="6">
    <source>
        <dbReference type="Proteomes" id="UP000216752"/>
    </source>
</evidence>
<keyword evidence="2" id="KW-0812">Transmembrane</keyword>
<accession>A0ABZ3ILI7</accession>
<feature type="domain" description="Penicillin-binding protein transpeptidase" evidence="3">
    <location>
        <begin position="364"/>
        <end position="592"/>
    </location>
</feature>
<dbReference type="Proteomes" id="UP000216752">
    <property type="component" value="Chromosome"/>
</dbReference>
<dbReference type="InterPro" id="IPR008756">
    <property type="entry name" value="Peptidase_M56"/>
</dbReference>
<feature type="domain" description="Peptidase M56" evidence="4">
    <location>
        <begin position="10"/>
        <end position="313"/>
    </location>
</feature>
<evidence type="ECO:0000256" key="2">
    <source>
        <dbReference type="SAM" id="Phobius"/>
    </source>
</evidence>
<dbReference type="InterPro" id="IPR012338">
    <property type="entry name" value="Beta-lactam/transpept-like"/>
</dbReference>
<dbReference type="SUPFAM" id="SSF56601">
    <property type="entry name" value="beta-lactamase/transpeptidase-like"/>
    <property type="match status" value="1"/>
</dbReference>
<evidence type="ECO:0000313" key="5">
    <source>
        <dbReference type="EMBL" id="XFO66466.1"/>
    </source>
</evidence>
<dbReference type="NCBIfam" id="NF000326">
    <property type="entry name" value="blaR1_generic"/>
    <property type="match status" value="1"/>
</dbReference>
<dbReference type="InterPro" id="IPR001460">
    <property type="entry name" value="PCN-bd_Tpept"/>
</dbReference>
<dbReference type="CDD" id="cd07341">
    <property type="entry name" value="M56_BlaR1_MecR1_like"/>
    <property type="match status" value="1"/>
</dbReference>
<feature type="transmembrane region" description="Helical" evidence="2">
    <location>
        <begin position="118"/>
        <end position="136"/>
    </location>
</feature>
<dbReference type="InterPro" id="IPR052173">
    <property type="entry name" value="Beta-lactam_resp_regulator"/>
</dbReference>